<sequence>MMIRIFSRAFPNTQHREFKHHSLTTSWRRITLGMAAAYIMPFYSGALASSVFTVAEISGTTVVSGTNQTLASVVSAGQQNTSTISSVSATVNQIYFTALSALQSSQLGQPDGPAALDASGSLTDPVATTTSTASDYATVGWNDAIQWTVTGTGSNIQEANPPVAFNHRWMMDNNTVDDYMPPTHLRLGGSQEFDGVPLFIHNIPYGEGNMGIVEGVYMQSENMRGSIAGVGVGDANGIATTDNFDAVARYTYAGPSSPVFTTTGAAVTAPDNLTHIPTFTSWGATFSNPLPQKWSDWIKAHNHVRMMTNELGASTGEIRTYAGVLTGYGANASGLITEIYTDGWRIFDQPSATANQIPGTSTADGSTPAIDTVWSDFTDPAIMFGVYTKAFANNVICYLPGPTPHAQPGDINDPTGKANNQTRSCEGIEYDLWDNDQTNNTAYMHGITVAYSGRSNPTADSYDMNLAGGNANMLEINGEWYSQNIASRPFASGSFGGPDYTQGSQKVVAEFDQSNSPGWVADTAWPGSSHDMRLTVWNTRNLDDTNNTNDYNDITTSMGVQVDGHNDIRSLSMDGTLQEHLEFNPATYPNGIALCGYSGCGFAVDRNGAAQLIADGTVTNGKSIYFNDANNVQRGNIWAGTDGAVHISQTAGDNGNVVVDARLKSNGAVNAPVSTYSALPTSGSVTGDQRYCSDCYSVTGSTSQKGIPVWWNGSAWTDAIGATVKY</sequence>
<keyword evidence="2" id="KW-1185">Reference proteome</keyword>
<dbReference type="RefSeq" id="WP_173576817.1">
    <property type="nucleotide sequence ID" value="NZ_WOSX01000009.1"/>
</dbReference>
<organism evidence="1 2">
    <name type="scientific">Acetobacter fallax</name>
    <dbReference type="NCBI Taxonomy" id="1737473"/>
    <lineage>
        <taxon>Bacteria</taxon>
        <taxon>Pseudomonadati</taxon>
        <taxon>Pseudomonadota</taxon>
        <taxon>Alphaproteobacteria</taxon>
        <taxon>Acetobacterales</taxon>
        <taxon>Acetobacteraceae</taxon>
        <taxon>Acetobacter</taxon>
    </lineage>
</organism>
<evidence type="ECO:0000313" key="2">
    <source>
        <dbReference type="Proteomes" id="UP000615326"/>
    </source>
</evidence>
<dbReference type="EMBL" id="WOSW01000009">
    <property type="protein sequence ID" value="NHO32281.1"/>
    <property type="molecule type" value="Genomic_DNA"/>
</dbReference>
<proteinExistence type="predicted"/>
<comment type="caution">
    <text evidence="1">The sequence shown here is derived from an EMBL/GenBank/DDBJ whole genome shotgun (WGS) entry which is preliminary data.</text>
</comment>
<gene>
    <name evidence="1" type="ORF">GOB84_06840</name>
</gene>
<name>A0ABX0K7R0_9PROT</name>
<reference evidence="1 2" key="1">
    <citation type="journal article" date="2020" name="Int. J. Syst. Evol. Microbiol.">
        <title>Novel acetic acid bacteria from cider fermentations: Acetobacter conturbans sp. nov. and Acetobacter fallax sp. nov.</title>
        <authorList>
            <person name="Sombolestani A.S."/>
            <person name="Cleenwerck I."/>
            <person name="Cnockaert M."/>
            <person name="Borremans W."/>
            <person name="Wieme A.D."/>
            <person name="De Vuyst L."/>
            <person name="Vandamme P."/>
        </authorList>
    </citation>
    <scope>NUCLEOTIDE SEQUENCE [LARGE SCALE GENOMIC DNA]</scope>
    <source>
        <strain evidence="1 2">LMG 1637</strain>
    </source>
</reference>
<protein>
    <submittedName>
        <fullName evidence="1">Uncharacterized protein</fullName>
    </submittedName>
</protein>
<dbReference type="Proteomes" id="UP000615326">
    <property type="component" value="Unassembled WGS sequence"/>
</dbReference>
<evidence type="ECO:0000313" key="1">
    <source>
        <dbReference type="EMBL" id="NHO32281.1"/>
    </source>
</evidence>
<accession>A0ABX0K7R0</accession>